<sequence length="255" mass="29670">MQAAIKHYLIDIHDPWQQFSVGDFIEQADLACQEIWDEGKVPVVCGGTAYYFKHFLFGLSEAPPSDELIRNHIATQIEQQGRSWAYEYLQRVDPVSFARIHSSDIYRISRALEVWETCSRPLSSFNIPCEKRNGMQPLIIGLQREAEVLRARLGLRIKAMFDEGLEEEIRSLIRMGATISWPGLQGIGYREFFQAREHGEWSRSLIADQIERNSRFYAKRQLTFFRSFAEAIWKDPSDKKEIHSLIEEYLKTFSG</sequence>
<keyword evidence="7" id="KW-0067">ATP-binding</keyword>
<comment type="similarity">
    <text evidence="2">Belongs to the IPP transferase family.</text>
</comment>
<evidence type="ECO:0000313" key="10">
    <source>
        <dbReference type="EMBL" id="MPM47874.1"/>
    </source>
</evidence>
<dbReference type="InterPro" id="IPR027417">
    <property type="entry name" value="P-loop_NTPase"/>
</dbReference>
<dbReference type="EMBL" id="VSSQ01011857">
    <property type="protein sequence ID" value="MPM47874.1"/>
    <property type="molecule type" value="Genomic_DNA"/>
</dbReference>
<proteinExistence type="inferred from homology"/>
<name>A0A645ADY1_9ZZZZ</name>
<comment type="catalytic activity">
    <reaction evidence="9">
        <text>adenosine(37) in tRNA + dimethylallyl diphosphate = N(6)-dimethylallyladenosine(37) in tRNA + diphosphate</text>
        <dbReference type="Rhea" id="RHEA:26482"/>
        <dbReference type="Rhea" id="RHEA-COMP:10162"/>
        <dbReference type="Rhea" id="RHEA-COMP:10375"/>
        <dbReference type="ChEBI" id="CHEBI:33019"/>
        <dbReference type="ChEBI" id="CHEBI:57623"/>
        <dbReference type="ChEBI" id="CHEBI:74411"/>
        <dbReference type="ChEBI" id="CHEBI:74415"/>
        <dbReference type="EC" id="2.5.1.75"/>
    </reaction>
</comment>
<keyword evidence="6" id="KW-0547">Nucleotide-binding</keyword>
<evidence type="ECO:0000256" key="5">
    <source>
        <dbReference type="ARBA" id="ARBA00022694"/>
    </source>
</evidence>
<dbReference type="InterPro" id="IPR018022">
    <property type="entry name" value="IPT"/>
</dbReference>
<dbReference type="NCBIfam" id="TIGR00174">
    <property type="entry name" value="miaA"/>
    <property type="match status" value="1"/>
</dbReference>
<keyword evidence="8" id="KW-0460">Magnesium</keyword>
<dbReference type="GO" id="GO:0006400">
    <property type="term" value="P:tRNA modification"/>
    <property type="evidence" value="ECO:0007669"/>
    <property type="project" value="TreeGrafter"/>
</dbReference>
<dbReference type="SUPFAM" id="SSF52540">
    <property type="entry name" value="P-loop containing nucleoside triphosphate hydrolases"/>
    <property type="match status" value="1"/>
</dbReference>
<evidence type="ECO:0000256" key="4">
    <source>
        <dbReference type="ARBA" id="ARBA00022679"/>
    </source>
</evidence>
<reference evidence="10" key="1">
    <citation type="submission" date="2019-08" db="EMBL/GenBank/DDBJ databases">
        <authorList>
            <person name="Kucharzyk K."/>
            <person name="Murdoch R.W."/>
            <person name="Higgins S."/>
            <person name="Loffler F."/>
        </authorList>
    </citation>
    <scope>NUCLEOTIDE SEQUENCE</scope>
</reference>
<accession>A0A645ADY1</accession>
<evidence type="ECO:0000256" key="1">
    <source>
        <dbReference type="ARBA" id="ARBA00001946"/>
    </source>
</evidence>
<keyword evidence="5" id="KW-0819">tRNA processing</keyword>
<organism evidence="10">
    <name type="scientific">bioreactor metagenome</name>
    <dbReference type="NCBI Taxonomy" id="1076179"/>
    <lineage>
        <taxon>unclassified sequences</taxon>
        <taxon>metagenomes</taxon>
        <taxon>ecological metagenomes</taxon>
    </lineage>
</organism>
<comment type="cofactor">
    <cofactor evidence="1">
        <name>Mg(2+)</name>
        <dbReference type="ChEBI" id="CHEBI:18420"/>
    </cofactor>
</comment>
<evidence type="ECO:0000256" key="8">
    <source>
        <dbReference type="ARBA" id="ARBA00022842"/>
    </source>
</evidence>
<dbReference type="PANTHER" id="PTHR11088:SF60">
    <property type="entry name" value="TRNA DIMETHYLALLYLTRANSFERASE"/>
    <property type="match status" value="1"/>
</dbReference>
<dbReference type="EC" id="2.5.1.75" evidence="3"/>
<dbReference type="GO" id="GO:0005524">
    <property type="term" value="F:ATP binding"/>
    <property type="evidence" value="ECO:0007669"/>
    <property type="project" value="UniProtKB-KW"/>
</dbReference>
<dbReference type="PANTHER" id="PTHR11088">
    <property type="entry name" value="TRNA DIMETHYLALLYLTRANSFERASE"/>
    <property type="match status" value="1"/>
</dbReference>
<dbReference type="AlphaFoldDB" id="A0A645ADY1"/>
<protein>
    <recommendedName>
        <fullName evidence="3">tRNA dimethylallyltransferase</fullName>
        <ecNumber evidence="3">2.5.1.75</ecNumber>
    </recommendedName>
</protein>
<evidence type="ECO:0000256" key="7">
    <source>
        <dbReference type="ARBA" id="ARBA00022840"/>
    </source>
</evidence>
<evidence type="ECO:0000256" key="3">
    <source>
        <dbReference type="ARBA" id="ARBA00012665"/>
    </source>
</evidence>
<dbReference type="InterPro" id="IPR039657">
    <property type="entry name" value="Dimethylallyltransferase"/>
</dbReference>
<dbReference type="GO" id="GO:0052381">
    <property type="term" value="F:tRNA dimethylallyltransferase activity"/>
    <property type="evidence" value="ECO:0007669"/>
    <property type="project" value="UniProtKB-EC"/>
</dbReference>
<dbReference type="Pfam" id="PF01715">
    <property type="entry name" value="IPPT"/>
    <property type="match status" value="1"/>
</dbReference>
<dbReference type="Gene3D" id="1.10.20.140">
    <property type="match status" value="1"/>
</dbReference>
<dbReference type="Gene3D" id="3.40.50.300">
    <property type="entry name" value="P-loop containing nucleotide triphosphate hydrolases"/>
    <property type="match status" value="1"/>
</dbReference>
<evidence type="ECO:0000256" key="2">
    <source>
        <dbReference type="ARBA" id="ARBA00005842"/>
    </source>
</evidence>
<evidence type="ECO:0000256" key="9">
    <source>
        <dbReference type="ARBA" id="ARBA00049563"/>
    </source>
</evidence>
<keyword evidence="4 10" id="KW-0808">Transferase</keyword>
<comment type="caution">
    <text evidence="10">The sequence shown here is derived from an EMBL/GenBank/DDBJ whole genome shotgun (WGS) entry which is preliminary data.</text>
</comment>
<gene>
    <name evidence="10" type="primary">miaA_35</name>
    <name evidence="10" type="ORF">SDC9_94595</name>
</gene>
<evidence type="ECO:0000256" key="6">
    <source>
        <dbReference type="ARBA" id="ARBA00022741"/>
    </source>
</evidence>